<reference evidence="10" key="1">
    <citation type="submission" date="2024-04" db="EMBL/GenBank/DDBJ databases">
        <title>Salinicola lusitanus LLJ914,a marine bacterium isolated from the Okinawa Trough.</title>
        <authorList>
            <person name="Li J."/>
        </authorList>
    </citation>
    <scope>NUCLEOTIDE SEQUENCE [LARGE SCALE GENOMIC DNA]</scope>
</reference>
<organism evidence="9 10">
    <name type="scientific">Mugilogobius chulae</name>
    <name type="common">yellowstripe goby</name>
    <dbReference type="NCBI Taxonomy" id="88201"/>
    <lineage>
        <taxon>Eukaryota</taxon>
        <taxon>Metazoa</taxon>
        <taxon>Chordata</taxon>
        <taxon>Craniata</taxon>
        <taxon>Vertebrata</taxon>
        <taxon>Euteleostomi</taxon>
        <taxon>Actinopterygii</taxon>
        <taxon>Neopterygii</taxon>
        <taxon>Teleostei</taxon>
        <taxon>Neoteleostei</taxon>
        <taxon>Acanthomorphata</taxon>
        <taxon>Gobiaria</taxon>
        <taxon>Gobiiformes</taxon>
        <taxon>Gobioidei</taxon>
        <taxon>Gobiidae</taxon>
        <taxon>Gobionellinae</taxon>
        <taxon>Mugilogobius</taxon>
    </lineage>
</organism>
<feature type="transmembrane region" description="Helical" evidence="8">
    <location>
        <begin position="295"/>
        <end position="315"/>
    </location>
</feature>
<feature type="transmembrane region" description="Helical" evidence="8">
    <location>
        <begin position="909"/>
        <end position="930"/>
    </location>
</feature>
<feature type="transmembrane region" description="Helical" evidence="8">
    <location>
        <begin position="270"/>
        <end position="289"/>
    </location>
</feature>
<name>A0AAW0Q0Z0_9GOBI</name>
<proteinExistence type="inferred from homology"/>
<feature type="transmembrane region" description="Helical" evidence="8">
    <location>
        <begin position="327"/>
        <end position="347"/>
    </location>
</feature>
<feature type="transmembrane region" description="Helical" evidence="8">
    <location>
        <begin position="770"/>
        <end position="788"/>
    </location>
</feature>
<comment type="caution">
    <text evidence="9">The sequence shown here is derived from an EMBL/GenBank/DDBJ whole genome shotgun (WGS) entry which is preliminary data.</text>
</comment>
<dbReference type="GO" id="GO:0003725">
    <property type="term" value="F:double-stranded RNA binding"/>
    <property type="evidence" value="ECO:0007669"/>
    <property type="project" value="TreeGrafter"/>
</dbReference>
<evidence type="ECO:0008006" key="11">
    <source>
        <dbReference type="Google" id="ProtNLM"/>
    </source>
</evidence>
<sequence length="938" mass="107325">MWHCRWSQQFIAARMFAMRVAVKYENLAELSTRDPKIAFIAYLWNIVTIAVFYGVPVFQLVVAYQHVVHVTGNQDICYSNFLCAHRAGPFNSFNNILSNLGYVLLGLIFLLIVFMRELKHKRALKKEGNDVLKKGIPKHFGVYYSMGTALIMVGVLSACYHVCPNYENFQFDTSFMYMLSGLCMLTLYQKRHLDITAKANVFYFCLAMVVFFSVVGVVAEGDSIAFWIIFTFLHLGGVFGLSLVVYHSGRWSEVFKNLKKCKFPLYTRRLVFLVIGNVVNFSIAMFGLATRPSNFDSYLLGIAIANLLLYLGWYITMKFMFGEGLNIVTLLLILFTAVIWGFALYFFKQHLTTWEETPAESREHNKECIVWSFFDDHDVWHFLSSIALFSSFLLPERELNRVSTPRRPTNTLSKGKLLSQFAGHSDDGRPPRRSFQRHNICFLKQLLVLLIVEFLVEARSVSYKDAEFDVTYLDLVTSSNQIIYKFNRTVTSDMDLDHPVQVVVHQKQAVLSFLVPLMLRGATDQKLNFEASPSQPQYFKYVFSGGIETVRVKVRSELKLPCAVLSVQNIQCPVYDNNQNVDFVGKYQTITKTGAITLQRKHYPSGGFYVVLVVKVEDAVCESSEIDPDKSIDASNRTKILNVVVSPVSYDKPLCLRDVRSLPGYNAIICALIWSLALNRLNILGRDVWFASSVVRESLRQRKQGIQAKLQTERSVHSKKHLSLRHRKQRIQAKLPIRTMTRSARLQHFSEKKYDNVSDLTKKEKRDPKIAFIAYLWNIVTIAVFYGVPVFQLVVAYQHVVHVTGNQDICYSNFLCAHRAGPFNSFNNIYKRALKKTHNKILEYGIPKHFGVYYAMGAALIMVGVLSACYHVCPNYENFQHVLYVHALRLCLMTLYQKRHLDITAKAKVFYLCLAVVVLFSVIGVVRRTLGGKTGKKI</sequence>
<keyword evidence="10" id="KW-1185">Reference proteome</keyword>
<feature type="transmembrane region" description="Helical" evidence="8">
    <location>
        <begin position="224"/>
        <end position="249"/>
    </location>
</feature>
<feature type="transmembrane region" description="Helical" evidence="8">
    <location>
        <begin position="96"/>
        <end position="115"/>
    </location>
</feature>
<evidence type="ECO:0000313" key="9">
    <source>
        <dbReference type="EMBL" id="KAK7944728.1"/>
    </source>
</evidence>
<feature type="transmembrane region" description="Helical" evidence="8">
    <location>
        <begin position="852"/>
        <end position="872"/>
    </location>
</feature>
<accession>A0AAW0Q0Z0</accession>
<feature type="transmembrane region" description="Helical" evidence="8">
    <location>
        <begin position="142"/>
        <end position="163"/>
    </location>
</feature>
<dbReference type="GO" id="GO:0051033">
    <property type="term" value="F:RNA transmembrane transporter activity"/>
    <property type="evidence" value="ECO:0007669"/>
    <property type="project" value="TreeGrafter"/>
</dbReference>
<feature type="transmembrane region" description="Helical" evidence="8">
    <location>
        <begin position="169"/>
        <end position="188"/>
    </location>
</feature>
<evidence type="ECO:0000256" key="7">
    <source>
        <dbReference type="ARBA" id="ARBA00023180"/>
    </source>
</evidence>
<evidence type="ECO:0000256" key="5">
    <source>
        <dbReference type="ARBA" id="ARBA00022989"/>
    </source>
</evidence>
<dbReference type="PANTHER" id="PTHR12185:SF16">
    <property type="entry name" value="SID1 TRANSMEMBRANE FAMILY MEMBER 2"/>
    <property type="match status" value="1"/>
</dbReference>
<keyword evidence="4" id="KW-0732">Signal</keyword>
<dbReference type="InterPro" id="IPR025958">
    <property type="entry name" value="SID1_TM_fam"/>
</dbReference>
<evidence type="ECO:0000256" key="3">
    <source>
        <dbReference type="ARBA" id="ARBA00022692"/>
    </source>
</evidence>
<comment type="subcellular location">
    <subcellularLocation>
        <location evidence="1">Membrane</location>
        <topology evidence="1">Multi-pass membrane protein</topology>
    </subcellularLocation>
</comment>
<evidence type="ECO:0000313" key="10">
    <source>
        <dbReference type="Proteomes" id="UP001460270"/>
    </source>
</evidence>
<evidence type="ECO:0000256" key="8">
    <source>
        <dbReference type="SAM" id="Phobius"/>
    </source>
</evidence>
<comment type="similarity">
    <text evidence="2">Belongs to the SID1 family.</text>
</comment>
<gene>
    <name evidence="9" type="ORF">WMY93_000456</name>
</gene>
<keyword evidence="3 8" id="KW-0812">Transmembrane</keyword>
<protein>
    <recommendedName>
        <fullName evidence="11">SID1 transmembrane family member 2</fullName>
    </recommendedName>
</protein>
<feature type="transmembrane region" description="Helical" evidence="8">
    <location>
        <begin position="200"/>
        <end position="218"/>
    </location>
</feature>
<dbReference type="EMBL" id="JBBPFD010000001">
    <property type="protein sequence ID" value="KAK7944728.1"/>
    <property type="molecule type" value="Genomic_DNA"/>
</dbReference>
<evidence type="ECO:0000256" key="6">
    <source>
        <dbReference type="ARBA" id="ARBA00023136"/>
    </source>
</evidence>
<evidence type="ECO:0000256" key="1">
    <source>
        <dbReference type="ARBA" id="ARBA00004141"/>
    </source>
</evidence>
<keyword evidence="7" id="KW-0325">Glycoprotein</keyword>
<dbReference type="AlphaFoldDB" id="A0AAW0Q0Z0"/>
<evidence type="ECO:0000256" key="4">
    <source>
        <dbReference type="ARBA" id="ARBA00022729"/>
    </source>
</evidence>
<dbReference type="GO" id="GO:0005764">
    <property type="term" value="C:lysosome"/>
    <property type="evidence" value="ECO:0007669"/>
    <property type="project" value="TreeGrafter"/>
</dbReference>
<evidence type="ECO:0000256" key="2">
    <source>
        <dbReference type="ARBA" id="ARBA00006618"/>
    </source>
</evidence>
<dbReference type="GO" id="GO:0005886">
    <property type="term" value="C:plasma membrane"/>
    <property type="evidence" value="ECO:0007669"/>
    <property type="project" value="TreeGrafter"/>
</dbReference>
<keyword evidence="5 8" id="KW-1133">Transmembrane helix</keyword>
<dbReference type="Proteomes" id="UP001460270">
    <property type="component" value="Unassembled WGS sequence"/>
</dbReference>
<dbReference type="Pfam" id="PF13965">
    <property type="entry name" value="SID-1_RNA_chan"/>
    <property type="match status" value="2"/>
</dbReference>
<keyword evidence="6 8" id="KW-0472">Membrane</keyword>
<feature type="transmembrane region" description="Helical" evidence="8">
    <location>
        <begin position="37"/>
        <end position="55"/>
    </location>
</feature>
<dbReference type="PANTHER" id="PTHR12185">
    <property type="entry name" value="SID1 TRANSMEMBRANE FAMILY MEMEBER"/>
    <property type="match status" value="1"/>
</dbReference>